<protein>
    <submittedName>
        <fullName evidence="3">Polysaccharide deacetylase family protein</fullName>
    </submittedName>
</protein>
<dbReference type="PROSITE" id="PS51677">
    <property type="entry name" value="NODB"/>
    <property type="match status" value="1"/>
</dbReference>
<dbReference type="SUPFAM" id="SSF88713">
    <property type="entry name" value="Glycoside hydrolase/deacetylase"/>
    <property type="match status" value="1"/>
</dbReference>
<organism evidence="3 4">
    <name type="scientific">Candidatus Clostridium stratigraminis</name>
    <dbReference type="NCBI Taxonomy" id="3381661"/>
    <lineage>
        <taxon>Bacteria</taxon>
        <taxon>Bacillati</taxon>
        <taxon>Bacillota</taxon>
        <taxon>Clostridia</taxon>
        <taxon>Eubacteriales</taxon>
        <taxon>Clostridiaceae</taxon>
        <taxon>Clostridium</taxon>
    </lineage>
</organism>
<feature type="domain" description="NodB homology" evidence="2">
    <location>
        <begin position="124"/>
        <end position="317"/>
    </location>
</feature>
<feature type="coiled-coil region" evidence="1">
    <location>
        <begin position="51"/>
        <end position="113"/>
    </location>
</feature>
<dbReference type="EMBL" id="JBJHZZ010000003">
    <property type="protein sequence ID" value="MFL0246657.1"/>
    <property type="molecule type" value="Genomic_DNA"/>
</dbReference>
<sequence length="329" mass="37250">MIAYKKQILAMAIILCSLFTFSDYKSREQLHLLSDKIVELSNNNEKLNFGIADLMKTNKELLDEVNDLKERNVELNSKIVELNLNNQKLIENNNKLQNENADLKKKLETAAVSNLTAANPGTDKTAYLTFDDGPSDNTIKILDILKENNIKATFFVNGHPESKLIYERIVNEGHTLANHTYSHDYEAVYKTIEGFNKDKQKLDDFIFAITGIRPQILRFPGGSNNHVSYNYGGVDFMDKLTKYEKQLGVKYFDWNVDSSDAAVFTQAKDKIVSEVLNGSKNKKQAIILMHDSKPKTTTAQALPFIIKGLKDQGFRFSVLSPKVNGVQFK</sequence>
<keyword evidence="1" id="KW-0175">Coiled coil</keyword>
<evidence type="ECO:0000313" key="3">
    <source>
        <dbReference type="EMBL" id="MFL0246657.1"/>
    </source>
</evidence>
<dbReference type="InterPro" id="IPR011330">
    <property type="entry name" value="Glyco_hydro/deAcase_b/a-brl"/>
</dbReference>
<proteinExistence type="predicted"/>
<name>A0ABW8T2M6_9CLOT</name>
<dbReference type="Gene3D" id="3.20.20.370">
    <property type="entry name" value="Glycoside hydrolase/deacetylase"/>
    <property type="match status" value="1"/>
</dbReference>
<accession>A0ABW8T2M6</accession>
<evidence type="ECO:0000256" key="1">
    <source>
        <dbReference type="SAM" id="Coils"/>
    </source>
</evidence>
<dbReference type="PANTHER" id="PTHR10587">
    <property type="entry name" value="GLYCOSYL TRANSFERASE-RELATED"/>
    <property type="match status" value="1"/>
</dbReference>
<dbReference type="Proteomes" id="UP001623591">
    <property type="component" value="Unassembled WGS sequence"/>
</dbReference>
<dbReference type="InterPro" id="IPR050248">
    <property type="entry name" value="Polysacc_deacetylase_ArnD"/>
</dbReference>
<gene>
    <name evidence="3" type="ORF">ACJDUG_06720</name>
</gene>
<reference evidence="3 4" key="1">
    <citation type="submission" date="2024-11" db="EMBL/GenBank/DDBJ databases">
        <authorList>
            <person name="Heng Y.C."/>
            <person name="Lim A.C.H."/>
            <person name="Lee J.K.Y."/>
            <person name="Kittelmann S."/>
        </authorList>
    </citation>
    <scope>NUCLEOTIDE SEQUENCE [LARGE SCALE GENOMIC DNA]</scope>
    <source>
        <strain evidence="3 4">WILCCON 0185</strain>
    </source>
</reference>
<dbReference type="RefSeq" id="WP_406769133.1">
    <property type="nucleotide sequence ID" value="NZ_JBJHZZ010000003.1"/>
</dbReference>
<dbReference type="PANTHER" id="PTHR10587:SF125">
    <property type="entry name" value="POLYSACCHARIDE DEACETYLASE YHEN-RELATED"/>
    <property type="match status" value="1"/>
</dbReference>
<evidence type="ECO:0000313" key="4">
    <source>
        <dbReference type="Proteomes" id="UP001623591"/>
    </source>
</evidence>
<comment type="caution">
    <text evidence="3">The sequence shown here is derived from an EMBL/GenBank/DDBJ whole genome shotgun (WGS) entry which is preliminary data.</text>
</comment>
<dbReference type="CDD" id="cd10944">
    <property type="entry name" value="CE4_SmPgdA_like"/>
    <property type="match status" value="1"/>
</dbReference>
<evidence type="ECO:0000259" key="2">
    <source>
        <dbReference type="PROSITE" id="PS51677"/>
    </source>
</evidence>
<dbReference type="Pfam" id="PF01522">
    <property type="entry name" value="Polysacc_deac_1"/>
    <property type="match status" value="1"/>
</dbReference>
<keyword evidence="4" id="KW-1185">Reference proteome</keyword>
<dbReference type="InterPro" id="IPR002509">
    <property type="entry name" value="NODB_dom"/>
</dbReference>